<dbReference type="AlphaFoldDB" id="A0AAV6WGD8"/>
<feature type="region of interest" description="Disordered" evidence="1">
    <location>
        <begin position="386"/>
        <end position="499"/>
    </location>
</feature>
<evidence type="ECO:0000313" key="2">
    <source>
        <dbReference type="EMBL" id="KAG8369576.1"/>
    </source>
</evidence>
<evidence type="ECO:0000256" key="1">
    <source>
        <dbReference type="SAM" id="MobiDB-lite"/>
    </source>
</evidence>
<protein>
    <submittedName>
        <fullName evidence="2">Uncharacterized protein</fullName>
    </submittedName>
</protein>
<evidence type="ECO:0000313" key="3">
    <source>
        <dbReference type="Proteomes" id="UP000826271"/>
    </source>
</evidence>
<feature type="compositionally biased region" description="Polar residues" evidence="1">
    <location>
        <begin position="46"/>
        <end position="60"/>
    </location>
</feature>
<feature type="compositionally biased region" description="Basic and acidic residues" evidence="1">
    <location>
        <begin position="552"/>
        <end position="567"/>
    </location>
</feature>
<keyword evidence="3" id="KW-1185">Reference proteome</keyword>
<feature type="compositionally biased region" description="Basic and acidic residues" evidence="1">
    <location>
        <begin position="399"/>
        <end position="416"/>
    </location>
</feature>
<feature type="compositionally biased region" description="Low complexity" evidence="1">
    <location>
        <begin position="61"/>
        <end position="73"/>
    </location>
</feature>
<reference evidence="2" key="1">
    <citation type="submission" date="2019-10" db="EMBL/GenBank/DDBJ databases">
        <authorList>
            <person name="Zhang R."/>
            <person name="Pan Y."/>
            <person name="Wang J."/>
            <person name="Ma R."/>
            <person name="Yu S."/>
        </authorList>
    </citation>
    <scope>NUCLEOTIDE SEQUENCE</scope>
    <source>
        <strain evidence="2">LA-IB0</strain>
        <tissue evidence="2">Leaf</tissue>
    </source>
</reference>
<feature type="region of interest" description="Disordered" evidence="1">
    <location>
        <begin position="696"/>
        <end position="728"/>
    </location>
</feature>
<dbReference type="PANTHER" id="PTHR35746">
    <property type="entry name" value="PENTATRICOPEPTIDE REPEAT (PPR) SUPERFAMILY PROTEIN"/>
    <property type="match status" value="1"/>
</dbReference>
<dbReference type="Proteomes" id="UP000826271">
    <property type="component" value="Unassembled WGS sequence"/>
</dbReference>
<feature type="compositionally biased region" description="Low complexity" evidence="1">
    <location>
        <begin position="490"/>
        <end position="499"/>
    </location>
</feature>
<feature type="compositionally biased region" description="Basic and acidic residues" evidence="1">
    <location>
        <begin position="718"/>
        <end position="728"/>
    </location>
</feature>
<name>A0AAV6WGD8_9LAMI</name>
<feature type="region of interest" description="Disordered" evidence="1">
    <location>
        <begin position="541"/>
        <end position="572"/>
    </location>
</feature>
<feature type="region of interest" description="Disordered" evidence="1">
    <location>
        <begin position="46"/>
        <end position="93"/>
    </location>
</feature>
<dbReference type="PANTHER" id="PTHR35746:SF1">
    <property type="entry name" value="PENTATRICOPEPTIDE REPEAT (PPR) SUPERFAMILY PROTEIN"/>
    <property type="match status" value="1"/>
</dbReference>
<comment type="caution">
    <text evidence="2">The sequence shown here is derived from an EMBL/GenBank/DDBJ whole genome shotgun (WGS) entry which is preliminary data.</text>
</comment>
<organism evidence="2 3">
    <name type="scientific">Buddleja alternifolia</name>
    <dbReference type="NCBI Taxonomy" id="168488"/>
    <lineage>
        <taxon>Eukaryota</taxon>
        <taxon>Viridiplantae</taxon>
        <taxon>Streptophyta</taxon>
        <taxon>Embryophyta</taxon>
        <taxon>Tracheophyta</taxon>
        <taxon>Spermatophyta</taxon>
        <taxon>Magnoliopsida</taxon>
        <taxon>eudicotyledons</taxon>
        <taxon>Gunneridae</taxon>
        <taxon>Pentapetalae</taxon>
        <taxon>asterids</taxon>
        <taxon>lamiids</taxon>
        <taxon>Lamiales</taxon>
        <taxon>Scrophulariaceae</taxon>
        <taxon>Buddlejeae</taxon>
        <taxon>Buddleja</taxon>
    </lineage>
</organism>
<accession>A0AAV6WGD8</accession>
<proteinExistence type="predicted"/>
<gene>
    <name evidence="2" type="ORF">BUALT_Bualt14G0027700</name>
</gene>
<feature type="compositionally biased region" description="Polar residues" evidence="1">
    <location>
        <begin position="447"/>
        <end position="464"/>
    </location>
</feature>
<sequence>MMCFLMQLLSFRIVELVHKWIKAWRVVIFIGANYWMLIKQRMNTEQLNGPPSGDQISNRGSNNESESVISSNEGLQKGPMKAGQDADFQGEEDKLASEPQTLIAAVEIKEEICDKLDSEVVEHDLTPQSETPQNLDASAEVKNVTDYAEVGHSTETVGEIAPTEGARENFDTFVGVEKVSDSVKKQTTQYSDVVSVVSSIDKEVEQNTSLVGNSDISEREMVGNENRKMGSNDKFSVEAVSASLPEDDQTTSDLGKDLNCFDEKSNSKLLEVGNESGEGAVVEVQLMLESKISTVNSTDFPTSCETNLDAGNLEELSRTESNSLDNSFEKSVQEIDTGKVTEVLQSVGSAEVDKCSTTATLDDRVHVTSIVHATSDDVRVESVEIAESKDNEDVVASDRIPEHPTSKESELLSKSEDDVDKNICSNDGAGASESIDAAEAGTEINHDSSTVISSENSEGPTSRIQEALPVNQKCSNGTSPDVEEKHISEDVSISKSVSSAEATCDVNAVTSNNLSVTPSIEEPIHEMCATADDKNIVNDLNSKSMQDEGDDTPTKQEDDDSNSRSDSLEANCGSVSALSWQSNMAVAETSSQSPDALKRTIEEADIEKSDVFEPPSFMTLVQPGGEKSEIETLHNNQQPKSDALQAGWFPSITNVVNESEGRKKNEEIISKVTNWNPVKQHSPLKTLLNEVHSPNTKQVSAETKDNGNGKSVVGPDAPLKDQETNKVMEEWNSPARYPIEIKKEKKKKGKPYWVQFVCCSSVHRDM</sequence>
<dbReference type="EMBL" id="WHWC01000014">
    <property type="protein sequence ID" value="KAG8369576.1"/>
    <property type="molecule type" value="Genomic_DNA"/>
</dbReference>